<dbReference type="Proteomes" id="UP001164746">
    <property type="component" value="Chromosome 11"/>
</dbReference>
<dbReference type="EMBL" id="CP111022">
    <property type="protein sequence ID" value="WAR19510.1"/>
    <property type="molecule type" value="Genomic_DNA"/>
</dbReference>
<protein>
    <submittedName>
        <fullName evidence="4">PGGHG-like protein</fullName>
    </submittedName>
</protein>
<dbReference type="PANTHER" id="PTHR11051">
    <property type="entry name" value="GLYCOSYL HYDROLASE-RELATED"/>
    <property type="match status" value="1"/>
</dbReference>
<accession>A0ABY7FBJ0</accession>
<dbReference type="InterPro" id="IPR005195">
    <property type="entry name" value="Glyco_hydro_65_M"/>
</dbReference>
<feature type="chain" id="PRO_5045936853" evidence="2">
    <location>
        <begin position="18"/>
        <end position="648"/>
    </location>
</feature>
<dbReference type="Pfam" id="PF03632">
    <property type="entry name" value="Glyco_hydro_65m"/>
    <property type="match status" value="1"/>
</dbReference>
<dbReference type="InterPro" id="IPR008928">
    <property type="entry name" value="6-hairpin_glycosidase_sf"/>
</dbReference>
<organism evidence="4 5">
    <name type="scientific">Mya arenaria</name>
    <name type="common">Soft-shell clam</name>
    <dbReference type="NCBI Taxonomy" id="6604"/>
    <lineage>
        <taxon>Eukaryota</taxon>
        <taxon>Metazoa</taxon>
        <taxon>Spiralia</taxon>
        <taxon>Lophotrochozoa</taxon>
        <taxon>Mollusca</taxon>
        <taxon>Bivalvia</taxon>
        <taxon>Autobranchia</taxon>
        <taxon>Heteroconchia</taxon>
        <taxon>Euheterodonta</taxon>
        <taxon>Imparidentia</taxon>
        <taxon>Neoheterodontei</taxon>
        <taxon>Myida</taxon>
        <taxon>Myoidea</taxon>
        <taxon>Myidae</taxon>
        <taxon>Mya</taxon>
    </lineage>
</organism>
<dbReference type="Gene3D" id="1.50.10.10">
    <property type="match status" value="1"/>
</dbReference>
<dbReference type="InterPro" id="IPR012341">
    <property type="entry name" value="6hp_glycosidase-like_sf"/>
</dbReference>
<evidence type="ECO:0000313" key="4">
    <source>
        <dbReference type="EMBL" id="WAR19510.1"/>
    </source>
</evidence>
<reference evidence="4" key="1">
    <citation type="submission" date="2022-11" db="EMBL/GenBank/DDBJ databases">
        <title>Centuries of genome instability and evolution in soft-shell clam transmissible cancer (bioRxiv).</title>
        <authorList>
            <person name="Hart S.F.M."/>
            <person name="Yonemitsu M.A."/>
            <person name="Giersch R.M."/>
            <person name="Beal B.F."/>
            <person name="Arriagada G."/>
            <person name="Davis B.W."/>
            <person name="Ostrander E.A."/>
            <person name="Goff S.P."/>
            <person name="Metzger M.J."/>
        </authorList>
    </citation>
    <scope>NUCLEOTIDE SEQUENCE</scope>
    <source>
        <strain evidence="4">MELC-2E11</strain>
        <tissue evidence="4">Siphon/mantle</tissue>
    </source>
</reference>
<dbReference type="SUPFAM" id="SSF48208">
    <property type="entry name" value="Six-hairpin glycosidases"/>
    <property type="match status" value="1"/>
</dbReference>
<evidence type="ECO:0000256" key="2">
    <source>
        <dbReference type="SAM" id="SignalP"/>
    </source>
</evidence>
<keyword evidence="5" id="KW-1185">Reference proteome</keyword>
<feature type="domain" description="Glycoside hydrolase family 65 central catalytic" evidence="3">
    <location>
        <begin position="237"/>
        <end position="438"/>
    </location>
</feature>
<gene>
    <name evidence="4" type="ORF">MAR_001348</name>
</gene>
<evidence type="ECO:0000259" key="3">
    <source>
        <dbReference type="Pfam" id="PF03632"/>
    </source>
</evidence>
<name>A0ABY7FBJ0_MYAAR</name>
<evidence type="ECO:0000313" key="5">
    <source>
        <dbReference type="Proteomes" id="UP001164746"/>
    </source>
</evidence>
<keyword evidence="2" id="KW-0732">Signal</keyword>
<feature type="signal peptide" evidence="2">
    <location>
        <begin position="1"/>
        <end position="17"/>
    </location>
</feature>
<proteinExistence type="inferred from homology"/>
<dbReference type="PANTHER" id="PTHR11051:SF8">
    <property type="entry name" value="PROTEIN-GLUCOSYLGALACTOSYLHYDROXYLYSINE GLUCOSIDASE"/>
    <property type="match status" value="1"/>
</dbReference>
<evidence type="ECO:0000256" key="1">
    <source>
        <dbReference type="ARBA" id="ARBA00006768"/>
    </source>
</evidence>
<comment type="similarity">
    <text evidence="1">Belongs to the glycosyl hydrolase 65 family.</text>
</comment>
<sequence>MGFCGVGGFLFLVFVFGKNIAADKDGWDLCTDTPPADAKLWPSISNGHVGTVVHSDSVYMNGLYNGNGTTSTRARIPAFTALDVINFAPDENVSTTYCLHMNSGIYKEIYRGDHWRVTVTMYAHRVFNRLLVTELTVATDGQQRKLTIPLKYGTILEAETPESGLTPVHVYYKTVPLDVTVESGHSGTETLVFLMSVWDTGRIDVIGNVTLASSVYSALYYITSAMPLEEDTVWPFGYNGHVFWDQDTWMYPPVLVLHGDLAPVLLNTRFRTLNASREFARRTGHSGAQYAWESAFTGLDVTPWPPAQDYEHHVTGDVALALRQYVMMAGDSPLLHDVHFRETVFAIAEFWKSRSVLNRSAGMYEIHNVMPPDEWHYPVNNSVYTNYVAKMALLLPHFLCDVIHCLAPPEFEQVAGKMYIPFDADKNYHPEYDGYTKNVSVKQGDGILLGFPLQLAMTSDVRRNDLEIYENTTGAGPAMTWGMFAIGWLELNQTDRAEGLFFRQLLNKYGAFNIWTEDADGGGVTNFITGQGGYLQSIIHGYGGVRPYADRLALHCRPVPGSTGISIVGLDYLGNSLDISCDDRITKVVRTSHGRQLYLHTSLTREIIPLRPGVPVDMPSQPLAISSYQTLKLPIGQFGVNVPVEIVG</sequence>